<organism evidence="5 6">
    <name type="scientific">Streptomyces broussonetiae</name>
    <dbReference type="NCBI Taxonomy" id="2686304"/>
    <lineage>
        <taxon>Bacteria</taxon>
        <taxon>Bacillati</taxon>
        <taxon>Actinomycetota</taxon>
        <taxon>Actinomycetes</taxon>
        <taxon>Kitasatosporales</taxon>
        <taxon>Streptomycetaceae</taxon>
        <taxon>Streptomyces</taxon>
    </lineage>
</organism>
<evidence type="ECO:0000256" key="2">
    <source>
        <dbReference type="SAM" id="MobiDB-lite"/>
    </source>
</evidence>
<keyword evidence="3" id="KW-0472">Membrane</keyword>
<evidence type="ECO:0000313" key="6">
    <source>
        <dbReference type="Proteomes" id="UP000436138"/>
    </source>
</evidence>
<feature type="compositionally biased region" description="Polar residues" evidence="2">
    <location>
        <begin position="669"/>
        <end position="678"/>
    </location>
</feature>
<feature type="region of interest" description="Disordered" evidence="2">
    <location>
        <begin position="385"/>
        <end position="419"/>
    </location>
</feature>
<feature type="region of interest" description="Disordered" evidence="2">
    <location>
        <begin position="261"/>
        <end position="333"/>
    </location>
</feature>
<dbReference type="PANTHER" id="PTHR35807">
    <property type="entry name" value="TRANSCRIPTIONAL REGULATOR REDD-RELATED"/>
    <property type="match status" value="1"/>
</dbReference>
<reference evidence="5 6" key="1">
    <citation type="submission" date="2019-12" db="EMBL/GenBank/DDBJ databases">
        <title>Streptomyces sp. strain T44 isolated from rhizosphere soil of Broussonetia papyrifera.</title>
        <authorList>
            <person name="Mo P."/>
        </authorList>
    </citation>
    <scope>NUCLEOTIDE SEQUENCE [LARGE SCALE GENOMIC DNA]</scope>
    <source>
        <strain evidence="5 6">T44</strain>
    </source>
</reference>
<dbReference type="InterPro" id="IPR018392">
    <property type="entry name" value="LysM"/>
</dbReference>
<keyword evidence="3" id="KW-0812">Transmembrane</keyword>
<name>A0A6I6N4U0_9ACTN</name>
<evidence type="ECO:0000256" key="1">
    <source>
        <dbReference type="ARBA" id="ARBA00023012"/>
    </source>
</evidence>
<dbReference type="GO" id="GO:0000160">
    <property type="term" value="P:phosphorelay signal transduction system"/>
    <property type="evidence" value="ECO:0007669"/>
    <property type="project" value="UniProtKB-KW"/>
</dbReference>
<dbReference type="InterPro" id="IPR051677">
    <property type="entry name" value="AfsR-DnrI-RedD_regulator"/>
</dbReference>
<dbReference type="InterPro" id="IPR036779">
    <property type="entry name" value="LysM_dom_sf"/>
</dbReference>
<evidence type="ECO:0000256" key="3">
    <source>
        <dbReference type="SAM" id="Phobius"/>
    </source>
</evidence>
<feature type="compositionally biased region" description="Basic and acidic residues" evidence="2">
    <location>
        <begin position="301"/>
        <end position="320"/>
    </location>
</feature>
<dbReference type="Gene3D" id="1.25.40.10">
    <property type="entry name" value="Tetratricopeptide repeat domain"/>
    <property type="match status" value="1"/>
</dbReference>
<feature type="transmembrane region" description="Helical" evidence="3">
    <location>
        <begin position="12"/>
        <end position="36"/>
    </location>
</feature>
<dbReference type="EMBL" id="CP047020">
    <property type="protein sequence ID" value="QHA07833.1"/>
    <property type="molecule type" value="Genomic_DNA"/>
</dbReference>
<feature type="compositionally biased region" description="Polar residues" evidence="2">
    <location>
        <begin position="525"/>
        <end position="534"/>
    </location>
</feature>
<feature type="compositionally biased region" description="Pro residues" evidence="2">
    <location>
        <begin position="266"/>
        <end position="297"/>
    </location>
</feature>
<evidence type="ECO:0000313" key="5">
    <source>
        <dbReference type="EMBL" id="QHA07833.1"/>
    </source>
</evidence>
<keyword evidence="1" id="KW-0902">Two-component regulatory system</keyword>
<protein>
    <submittedName>
        <fullName evidence="5">LysM peptidoglycan-binding domain-containing protein</fullName>
    </submittedName>
</protein>
<dbReference type="SMART" id="SM01043">
    <property type="entry name" value="BTAD"/>
    <property type="match status" value="1"/>
</dbReference>
<feature type="domain" description="LysM" evidence="4">
    <location>
        <begin position="203"/>
        <end position="259"/>
    </location>
</feature>
<feature type="region of interest" description="Disordered" evidence="2">
    <location>
        <begin position="628"/>
        <end position="682"/>
    </location>
</feature>
<keyword evidence="3" id="KW-1133">Transmembrane helix</keyword>
<feature type="compositionally biased region" description="Low complexity" evidence="2">
    <location>
        <begin position="174"/>
        <end position="184"/>
    </location>
</feature>
<dbReference type="Pfam" id="PF03704">
    <property type="entry name" value="BTAD"/>
    <property type="match status" value="1"/>
</dbReference>
<sequence>MTHPPQLRQRLTAAATAGGTLVVTLALLAGMPYVLWRATSLPWPEHVSSLAEFGQWLAQPVSDPLMIDLLAVVGWVCWAAFACTVVRETIWYAVHLPQLLRDRHVHHEHVAALSVKGSLAALCIGTLVIALLGLWRPQTASAQRPSLGEARPRSAATAPLTLALVQQPVPLARAGSAPAQATTAPPAPPRFEPSGATESARHVEYTVIEGDTLWDIARTHLGDALKWPRIYALNKDRVQDGGARLTDPDLILPGWRLTIPVNRTTTPPPTPAPAPAHPQPNPTPTKPTATPPSPPTPSQSKETHRSAGGEHTPTDIDRHSRATVRKAAPQPGPAAVSLGEAGLIGITAAAGLLAARRYWYWHQHRRRDPDQETEVPTLRPLVDKAAQAAHAATRPRRPQADGDLLAPRRPTPQQPRTTGTVTIGVREDAEVCLDELAVPGGCAWTGPGTDGAARALLVGVLTAAERQRPGPSCVTAVVPRDLGELLLPSLPSQFTALTQSADLAEAVRAAEQHLIAHARTHDEQNTAPAATGQASPHYAPETGPGTLLLLAAPDAAHSGQLQALAARSRPGTLIVLTLGTPLPGTAAWHIAADGTTTAAGTPGPHPAPLKLFHLTPDAARDVTEVLLTAHGRRPRLRALPPPDPDTEGDHPETPAKPPPQNPQPRPSPAETSRPTQTKPVRLNVLGPITLYARGQHDPVGTNLRGEVHEFLALLAAHPAGLLASDIADKLHLAPGSDQNALKNLRRAVRRALRTATGITAQEFILLQGELHKLHPELVDTDLADFSRALKEAFAASDERNLSDALDAVRAALDHYRGPFAQGGDYLWADTVREHLAMRATDAAVRLARQAERAEAAPHDRDAVLTLLEHLGTIHPDHERLAQHAIRLYQACGRNDAARHTYTRLARHLSDLGLEPEPATQALITARTRQTR</sequence>
<dbReference type="Proteomes" id="UP000436138">
    <property type="component" value="Chromosome"/>
</dbReference>
<feature type="compositionally biased region" description="Pro residues" evidence="2">
    <location>
        <begin position="654"/>
        <end position="667"/>
    </location>
</feature>
<dbReference type="Pfam" id="PF01476">
    <property type="entry name" value="LysM"/>
    <property type="match status" value="1"/>
</dbReference>
<dbReference type="KEGG" id="sbro:GQF42_35120"/>
<keyword evidence="6" id="KW-1185">Reference proteome</keyword>
<evidence type="ECO:0000259" key="4">
    <source>
        <dbReference type="PROSITE" id="PS51782"/>
    </source>
</evidence>
<dbReference type="SMART" id="SM00257">
    <property type="entry name" value="LysM"/>
    <property type="match status" value="1"/>
</dbReference>
<dbReference type="PROSITE" id="PS51782">
    <property type="entry name" value="LYSM"/>
    <property type="match status" value="1"/>
</dbReference>
<dbReference type="InterPro" id="IPR005158">
    <property type="entry name" value="BTAD"/>
</dbReference>
<proteinExistence type="predicted"/>
<feature type="region of interest" description="Disordered" evidence="2">
    <location>
        <begin position="519"/>
        <end position="545"/>
    </location>
</feature>
<accession>A0A6I6N4U0</accession>
<dbReference type="Gene3D" id="3.10.350.10">
    <property type="entry name" value="LysM domain"/>
    <property type="match status" value="1"/>
</dbReference>
<feature type="transmembrane region" description="Helical" evidence="3">
    <location>
        <begin position="115"/>
        <end position="135"/>
    </location>
</feature>
<gene>
    <name evidence="5" type="ORF">GQF42_35120</name>
</gene>
<dbReference type="CDD" id="cd00118">
    <property type="entry name" value="LysM"/>
    <property type="match status" value="1"/>
</dbReference>
<dbReference type="RefSeq" id="WP_158926698.1">
    <property type="nucleotide sequence ID" value="NZ_CP047020.1"/>
</dbReference>
<feature type="transmembrane region" description="Helical" evidence="3">
    <location>
        <begin position="69"/>
        <end position="94"/>
    </location>
</feature>
<dbReference type="InterPro" id="IPR011990">
    <property type="entry name" value="TPR-like_helical_dom_sf"/>
</dbReference>
<dbReference type="AlphaFoldDB" id="A0A6I6N4U0"/>
<dbReference type="SUPFAM" id="SSF48452">
    <property type="entry name" value="TPR-like"/>
    <property type="match status" value="1"/>
</dbReference>
<feature type="region of interest" description="Disordered" evidence="2">
    <location>
        <begin position="174"/>
        <end position="198"/>
    </location>
</feature>